<accession>A0ABP8A1I5</accession>
<dbReference type="EMBL" id="BAAAZK010000006">
    <property type="protein sequence ID" value="GAA4175652.1"/>
    <property type="molecule type" value="Genomic_DNA"/>
</dbReference>
<evidence type="ECO:0000313" key="2">
    <source>
        <dbReference type="Proteomes" id="UP001500167"/>
    </source>
</evidence>
<dbReference type="PANTHER" id="PTHR21485:SF6">
    <property type="entry name" value="N-ACYLNEURAMINATE CYTIDYLYLTRANSFERASE-RELATED"/>
    <property type="match status" value="1"/>
</dbReference>
<gene>
    <name evidence="1" type="primary">legF</name>
    <name evidence="1" type="ORF">GCM10022218_21690</name>
</gene>
<dbReference type="Proteomes" id="UP001500167">
    <property type="component" value="Unassembled WGS sequence"/>
</dbReference>
<keyword evidence="2" id="KW-1185">Reference proteome</keyword>
<protein>
    <submittedName>
        <fullName evidence="1">CMP-N,N'-diacetyllegionaminic acid synthase</fullName>
    </submittedName>
</protein>
<name>A0ABP8A1I5_9SPHI</name>
<dbReference type="InterPro" id="IPR029044">
    <property type="entry name" value="Nucleotide-diphossugar_trans"/>
</dbReference>
<comment type="caution">
    <text evidence="1">The sequence shown here is derived from an EMBL/GenBank/DDBJ whole genome shotgun (WGS) entry which is preliminary data.</text>
</comment>
<dbReference type="SUPFAM" id="SSF53448">
    <property type="entry name" value="Nucleotide-diphospho-sugar transferases"/>
    <property type="match status" value="1"/>
</dbReference>
<dbReference type="Pfam" id="PF02348">
    <property type="entry name" value="CTP_transf_3"/>
    <property type="match status" value="1"/>
</dbReference>
<evidence type="ECO:0000313" key="1">
    <source>
        <dbReference type="EMBL" id="GAA4175652.1"/>
    </source>
</evidence>
<reference evidence="2" key="1">
    <citation type="journal article" date="2019" name="Int. J. Syst. Evol. Microbiol.">
        <title>The Global Catalogue of Microorganisms (GCM) 10K type strain sequencing project: providing services to taxonomists for standard genome sequencing and annotation.</title>
        <authorList>
            <consortium name="The Broad Institute Genomics Platform"/>
            <consortium name="The Broad Institute Genome Sequencing Center for Infectious Disease"/>
            <person name="Wu L."/>
            <person name="Ma J."/>
        </authorList>
    </citation>
    <scope>NUCLEOTIDE SEQUENCE [LARGE SCALE GENOMIC DNA]</scope>
    <source>
        <strain evidence="2">JCM 16722</strain>
    </source>
</reference>
<dbReference type="PANTHER" id="PTHR21485">
    <property type="entry name" value="HAD SUPERFAMILY MEMBERS CMAS AND KDSC"/>
    <property type="match status" value="1"/>
</dbReference>
<sequence>MKILISLCARGGSKGIPRKNIKELNGRPLIDYSIQFAKQIEQRYKEVVIELSTDDEEIKNMAEQLGLSTEYTRPADLASDNAGKVDAIRDLLSYSEKRHHNKFEYVLDLDISSPLRTLSDVEEAFSIMERESDALTLFSVNTAHKNPYFNMVERNESGYYQTSKKRNITTLSRQTAPDVYELNASFYIYRRAFFDSGEKGVITEKSLIYNMDHICFDLDTPIDFEFMDYLLSNNKLPFQLI</sequence>
<dbReference type="Gene3D" id="3.90.550.10">
    <property type="entry name" value="Spore Coat Polysaccharide Biosynthesis Protein SpsA, Chain A"/>
    <property type="match status" value="1"/>
</dbReference>
<dbReference type="InterPro" id="IPR003329">
    <property type="entry name" value="Cytidylyl_trans"/>
</dbReference>
<dbReference type="RefSeq" id="WP_346086125.1">
    <property type="nucleotide sequence ID" value="NZ_BAAAZK010000006.1"/>
</dbReference>
<organism evidence="1 2">
    <name type="scientific">Sphingobacterium ginsenosidimutans</name>
    <dbReference type="NCBI Taxonomy" id="687845"/>
    <lineage>
        <taxon>Bacteria</taxon>
        <taxon>Pseudomonadati</taxon>
        <taxon>Bacteroidota</taxon>
        <taxon>Sphingobacteriia</taxon>
        <taxon>Sphingobacteriales</taxon>
        <taxon>Sphingobacteriaceae</taxon>
        <taxon>Sphingobacterium</taxon>
    </lineage>
</organism>
<proteinExistence type="predicted"/>
<dbReference type="CDD" id="cd02513">
    <property type="entry name" value="CMP-NeuAc_Synthase"/>
    <property type="match status" value="1"/>
</dbReference>
<dbReference type="InterPro" id="IPR050793">
    <property type="entry name" value="CMP-NeuNAc_synthase"/>
</dbReference>